<evidence type="ECO:0000313" key="4">
    <source>
        <dbReference type="Proteomes" id="UP000031599"/>
    </source>
</evidence>
<feature type="region of interest" description="Disordered" evidence="2">
    <location>
        <begin position="1"/>
        <end position="37"/>
    </location>
</feature>
<dbReference type="Gene3D" id="3.30.200.20">
    <property type="entry name" value="Phosphorylase Kinase, domain 1"/>
    <property type="match status" value="1"/>
</dbReference>
<keyword evidence="3" id="KW-0808">Transferase</keyword>
<dbReference type="InterPro" id="IPR011009">
    <property type="entry name" value="Kinase-like_dom_sf"/>
</dbReference>
<dbReference type="SUPFAM" id="SSF56112">
    <property type="entry name" value="Protein kinase-like (PK-like)"/>
    <property type="match status" value="1"/>
</dbReference>
<dbReference type="PROSITE" id="PS00107">
    <property type="entry name" value="PROTEIN_KINASE_ATP"/>
    <property type="match status" value="1"/>
</dbReference>
<evidence type="ECO:0000256" key="1">
    <source>
        <dbReference type="PROSITE-ProRule" id="PRU10141"/>
    </source>
</evidence>
<dbReference type="Proteomes" id="UP000031599">
    <property type="component" value="Unassembled WGS sequence"/>
</dbReference>
<accession>A0A0C1ZMG1</accession>
<dbReference type="InterPro" id="IPR017441">
    <property type="entry name" value="Protein_kinase_ATP_BS"/>
</dbReference>
<keyword evidence="1" id="KW-0547">Nucleotide-binding</keyword>
<dbReference type="GO" id="GO:0005524">
    <property type="term" value="F:ATP binding"/>
    <property type="evidence" value="ECO:0007669"/>
    <property type="project" value="UniProtKB-UniRule"/>
</dbReference>
<evidence type="ECO:0000313" key="3">
    <source>
        <dbReference type="EMBL" id="KIG18654.1"/>
    </source>
</evidence>
<sequence length="94" mass="9844">MAKASSEGDEQTLLADGPAEEPSAPSDPRARPQLSRGSALGRYLVLERVGVGGMGEVYAAYDPELDRKVAIKLLRAQRGAGSTSTSGATRRASR</sequence>
<name>A0A0C1ZMG1_9BACT</name>
<feature type="compositionally biased region" description="Low complexity" evidence="2">
    <location>
        <begin position="78"/>
        <end position="94"/>
    </location>
</feature>
<dbReference type="AlphaFoldDB" id="A0A0C1ZMG1"/>
<evidence type="ECO:0000256" key="2">
    <source>
        <dbReference type="SAM" id="MobiDB-lite"/>
    </source>
</evidence>
<dbReference type="EMBL" id="JMCC02000009">
    <property type="protein sequence ID" value="KIG18654.1"/>
    <property type="molecule type" value="Genomic_DNA"/>
</dbReference>
<organism evidence="3 4">
    <name type="scientific">Enhygromyxa salina</name>
    <dbReference type="NCBI Taxonomy" id="215803"/>
    <lineage>
        <taxon>Bacteria</taxon>
        <taxon>Pseudomonadati</taxon>
        <taxon>Myxococcota</taxon>
        <taxon>Polyangia</taxon>
        <taxon>Nannocystales</taxon>
        <taxon>Nannocystaceae</taxon>
        <taxon>Enhygromyxa</taxon>
    </lineage>
</organism>
<comment type="caution">
    <text evidence="3">The sequence shown here is derived from an EMBL/GenBank/DDBJ whole genome shotgun (WGS) entry which is preliminary data.</text>
</comment>
<reference evidence="3 4" key="1">
    <citation type="submission" date="2014-12" db="EMBL/GenBank/DDBJ databases">
        <title>Genome assembly of Enhygromyxa salina DSM 15201.</title>
        <authorList>
            <person name="Sharma G."/>
            <person name="Subramanian S."/>
        </authorList>
    </citation>
    <scope>NUCLEOTIDE SEQUENCE [LARGE SCALE GENOMIC DNA]</scope>
    <source>
        <strain evidence="3 4">DSM 15201</strain>
    </source>
</reference>
<keyword evidence="1" id="KW-0067">ATP-binding</keyword>
<keyword evidence="3" id="KW-0418">Kinase</keyword>
<dbReference type="RefSeq" id="WP_052546701.1">
    <property type="nucleotide sequence ID" value="NZ_JMCC02000009.1"/>
</dbReference>
<gene>
    <name evidence="3" type="ORF">DB30_07669</name>
</gene>
<proteinExistence type="predicted"/>
<dbReference type="GO" id="GO:0016301">
    <property type="term" value="F:kinase activity"/>
    <property type="evidence" value="ECO:0007669"/>
    <property type="project" value="UniProtKB-KW"/>
</dbReference>
<feature type="binding site" evidence="1">
    <location>
        <position position="72"/>
    </location>
    <ligand>
        <name>ATP</name>
        <dbReference type="ChEBI" id="CHEBI:30616"/>
    </ligand>
</feature>
<feature type="region of interest" description="Disordered" evidence="2">
    <location>
        <begin position="75"/>
        <end position="94"/>
    </location>
</feature>
<protein>
    <submittedName>
        <fullName evidence="3">Serine/threonine kinase PKN8</fullName>
    </submittedName>
</protein>